<feature type="non-terminal residue" evidence="1">
    <location>
        <position position="247"/>
    </location>
</feature>
<proteinExistence type="predicted"/>
<dbReference type="AlphaFoldDB" id="A0A3B0VHA7"/>
<sequence>MDVLHTHWLMPRSPNDEGGLFVWAETAVSHQPSRDRRKKSAQPHPFTLTQVPLTALVRQINPTHQQKLNQHSVTLWLPTNKFGPTPSPELLHDWEQDAASPELRPWIVKGIRFSAREAFQFLVALNDNDVELRGVRLGGDGRYVQHLLNFTLEILAQQKLRPTLVEIRDGRDLRYEARWQPILDSEQDARRLTQLAATMPAICRADAPDPDETIPPRAILDSFLNHMVDAAARAWGRKQGFYLPTDS</sequence>
<gene>
    <name evidence="1" type="ORF">MNBD_CHLOROFLEXI01-3977</name>
</gene>
<evidence type="ECO:0000313" key="1">
    <source>
        <dbReference type="EMBL" id="VAW31446.1"/>
    </source>
</evidence>
<reference evidence="1" key="1">
    <citation type="submission" date="2018-06" db="EMBL/GenBank/DDBJ databases">
        <authorList>
            <person name="Zhirakovskaya E."/>
        </authorList>
    </citation>
    <scope>NUCLEOTIDE SEQUENCE</scope>
</reference>
<organism evidence="1">
    <name type="scientific">hydrothermal vent metagenome</name>
    <dbReference type="NCBI Taxonomy" id="652676"/>
    <lineage>
        <taxon>unclassified sequences</taxon>
        <taxon>metagenomes</taxon>
        <taxon>ecological metagenomes</taxon>
    </lineage>
</organism>
<accession>A0A3B0VHA7</accession>
<name>A0A3B0VHA7_9ZZZZ</name>
<dbReference type="EMBL" id="UOEU01000220">
    <property type="protein sequence ID" value="VAW31446.1"/>
    <property type="molecule type" value="Genomic_DNA"/>
</dbReference>
<protein>
    <submittedName>
        <fullName evidence="1">Uncharacterized protein</fullName>
    </submittedName>
</protein>